<evidence type="ECO:0000256" key="6">
    <source>
        <dbReference type="SAM" id="Phobius"/>
    </source>
</evidence>
<feature type="transmembrane region" description="Helical" evidence="6">
    <location>
        <begin position="87"/>
        <end position="106"/>
    </location>
</feature>
<dbReference type="InterPro" id="IPR013057">
    <property type="entry name" value="AA_transpt_TM"/>
</dbReference>
<reference evidence="8 9" key="1">
    <citation type="journal article" date="2016" name="DNA Res.">
        <title>The draft genome of MD-2 pineapple using hybrid error correction of long reads.</title>
        <authorList>
            <person name="Redwan R.M."/>
            <person name="Saidin A."/>
            <person name="Kumar S.V."/>
        </authorList>
    </citation>
    <scope>NUCLEOTIDE SEQUENCE [LARGE SCALE GENOMIC DNA]</scope>
    <source>
        <strain evidence="9">cv. MD2</strain>
        <tissue evidence="8">Leaf</tissue>
    </source>
</reference>
<dbReference type="PANTHER" id="PTHR22950">
    <property type="entry name" value="AMINO ACID TRANSPORTER"/>
    <property type="match status" value="1"/>
</dbReference>
<dbReference type="PANTHER" id="PTHR22950:SF696">
    <property type="entry name" value="AMINO ACID TRANSPORTER TRANSMEMBRANE DOMAIN-CONTAINING PROTEIN"/>
    <property type="match status" value="1"/>
</dbReference>
<feature type="transmembrane region" description="Helical" evidence="6">
    <location>
        <begin position="208"/>
        <end position="225"/>
    </location>
</feature>
<feature type="domain" description="Amino acid transporter transmembrane" evidence="7">
    <location>
        <begin position="80"/>
        <end position="466"/>
    </location>
</feature>
<keyword evidence="4 6" id="KW-1133">Transmembrane helix</keyword>
<dbReference type="EMBL" id="LSRQ01003333">
    <property type="protein sequence ID" value="OAY71762.1"/>
    <property type="molecule type" value="Genomic_DNA"/>
</dbReference>
<evidence type="ECO:0000256" key="3">
    <source>
        <dbReference type="ARBA" id="ARBA00022970"/>
    </source>
</evidence>
<dbReference type="Proteomes" id="UP000092600">
    <property type="component" value="Unassembled WGS sequence"/>
</dbReference>
<dbReference type="AlphaFoldDB" id="A0A199V3V4"/>
<feature type="transmembrane region" description="Helical" evidence="6">
    <location>
        <begin position="391"/>
        <end position="410"/>
    </location>
</feature>
<feature type="transmembrane region" description="Helical" evidence="6">
    <location>
        <begin position="112"/>
        <end position="131"/>
    </location>
</feature>
<feature type="transmembrane region" description="Helical" evidence="6">
    <location>
        <begin position="304"/>
        <end position="328"/>
    </location>
</feature>
<feature type="transmembrane region" description="Helical" evidence="6">
    <location>
        <begin position="273"/>
        <end position="292"/>
    </location>
</feature>
<evidence type="ECO:0000313" key="9">
    <source>
        <dbReference type="Proteomes" id="UP000092600"/>
    </source>
</evidence>
<feature type="transmembrane region" description="Helical" evidence="6">
    <location>
        <begin position="348"/>
        <end position="370"/>
    </location>
</feature>
<comment type="subcellular location">
    <subcellularLocation>
        <location evidence="1">Membrane</location>
        <topology evidence="1">Multi-pass membrane protein</topology>
    </subcellularLocation>
</comment>
<keyword evidence="2 6" id="KW-0812">Transmembrane</keyword>
<proteinExistence type="predicted"/>
<evidence type="ECO:0000256" key="2">
    <source>
        <dbReference type="ARBA" id="ARBA00022692"/>
    </source>
</evidence>
<evidence type="ECO:0000259" key="7">
    <source>
        <dbReference type="Pfam" id="PF01490"/>
    </source>
</evidence>
<feature type="transmembrane region" description="Helical" evidence="6">
    <location>
        <begin position="232"/>
        <end position="253"/>
    </location>
</feature>
<evidence type="ECO:0000256" key="4">
    <source>
        <dbReference type="ARBA" id="ARBA00022989"/>
    </source>
</evidence>
<dbReference type="Pfam" id="PF01490">
    <property type="entry name" value="Aa_trans"/>
    <property type="match status" value="1"/>
</dbReference>
<sequence>MSGANAKSEKANNSWWSRFAFERTSTQCNQVASESVHSARLAAAELAGCAACEEESKLCECGEVNRLAGYETEQHHSKRNSSFAHSVINMIGMLIGLGQLSTAYALENGGWATAFLLVGLGLVCAYTAHILGQCLDADPSGGAKSYQDLGGVAFGSKGRNLAAAFIYLEIFLALVAYTISLNDNLPLLFPSAHLHLHLPWLRHVSPRQLLTVAAVMLAVPSLWLRDLSSISFLSFAGILMSLLIFATVGWTAAFGGIRADHVIPALRVRKIPAISGLYAFSYGGHIVFPNIYTAMKDPSKFTKVSITSFTIVTILYTALAFTGAKLFGPGVSSQITLSMPPHLAATKIALWATVLTPMTKYALEFAPFAIQLERSLPSSMSSRTRMLVRGAVGSALLILILLLALSVPYFEYVLSLTGSLVSVGISLVFPCVFYLKICRGSVSRSIVVLNAAIIVVGIVLGVVGTISSSKSLILSIQKGCSP</sequence>
<organism evidence="8 9">
    <name type="scientific">Ananas comosus</name>
    <name type="common">Pineapple</name>
    <name type="synonym">Ananas ananas</name>
    <dbReference type="NCBI Taxonomy" id="4615"/>
    <lineage>
        <taxon>Eukaryota</taxon>
        <taxon>Viridiplantae</taxon>
        <taxon>Streptophyta</taxon>
        <taxon>Embryophyta</taxon>
        <taxon>Tracheophyta</taxon>
        <taxon>Spermatophyta</taxon>
        <taxon>Magnoliopsida</taxon>
        <taxon>Liliopsida</taxon>
        <taxon>Poales</taxon>
        <taxon>Bromeliaceae</taxon>
        <taxon>Bromelioideae</taxon>
        <taxon>Ananas</taxon>
    </lineage>
</organism>
<keyword evidence="5 6" id="KW-0472">Membrane</keyword>
<protein>
    <submittedName>
        <fullName evidence="8">Vacuolar amino acid transporter 1</fullName>
    </submittedName>
</protein>
<name>A0A199V3V4_ANACO</name>
<evidence type="ECO:0000256" key="1">
    <source>
        <dbReference type="ARBA" id="ARBA00004141"/>
    </source>
</evidence>
<evidence type="ECO:0000256" key="5">
    <source>
        <dbReference type="ARBA" id="ARBA00023136"/>
    </source>
</evidence>
<feature type="transmembrane region" description="Helical" evidence="6">
    <location>
        <begin position="447"/>
        <end position="466"/>
    </location>
</feature>
<accession>A0A199V3V4</accession>
<feature type="transmembrane region" description="Helical" evidence="6">
    <location>
        <begin position="161"/>
        <end position="180"/>
    </location>
</feature>
<feature type="transmembrane region" description="Helical" evidence="6">
    <location>
        <begin position="416"/>
        <end position="435"/>
    </location>
</feature>
<evidence type="ECO:0000313" key="8">
    <source>
        <dbReference type="EMBL" id="OAY71762.1"/>
    </source>
</evidence>
<dbReference type="GO" id="GO:0005774">
    <property type="term" value="C:vacuolar membrane"/>
    <property type="evidence" value="ECO:0007669"/>
    <property type="project" value="TreeGrafter"/>
</dbReference>
<dbReference type="STRING" id="4615.A0A199V3V4"/>
<keyword evidence="3" id="KW-0029">Amino-acid transport</keyword>
<gene>
    <name evidence="8" type="ORF">ACMD2_00771</name>
</gene>
<dbReference type="GO" id="GO:0015179">
    <property type="term" value="F:L-amino acid transmembrane transporter activity"/>
    <property type="evidence" value="ECO:0007669"/>
    <property type="project" value="TreeGrafter"/>
</dbReference>
<comment type="caution">
    <text evidence="8">The sequence shown here is derived from an EMBL/GenBank/DDBJ whole genome shotgun (WGS) entry which is preliminary data.</text>
</comment>
<keyword evidence="3" id="KW-0813">Transport</keyword>